<evidence type="ECO:0000256" key="4">
    <source>
        <dbReference type="ARBA" id="ARBA00023295"/>
    </source>
</evidence>
<gene>
    <name evidence="9" type="ORF">ONB1V03_LOCUS14110</name>
</gene>
<dbReference type="GO" id="GO:0004558">
    <property type="term" value="F:alpha-1,4-glucosidase activity"/>
    <property type="evidence" value="ECO:0007669"/>
    <property type="project" value="TreeGrafter"/>
</dbReference>
<dbReference type="AlphaFoldDB" id="A0A7R9MC94"/>
<dbReference type="Gene3D" id="2.60.40.1760">
    <property type="entry name" value="glycosyl hydrolase (family 31)"/>
    <property type="match status" value="1"/>
</dbReference>
<feature type="region of interest" description="Disordered" evidence="6">
    <location>
        <begin position="587"/>
        <end position="613"/>
    </location>
</feature>
<comment type="similarity">
    <text evidence="1 5">Belongs to the glycosyl hydrolase 31 family.</text>
</comment>
<dbReference type="InterPro" id="IPR017853">
    <property type="entry name" value="GH"/>
</dbReference>
<keyword evidence="2 5" id="KW-0378">Hydrolase</keyword>
<dbReference type="Pfam" id="PF01055">
    <property type="entry name" value="Glyco_hydro_31_2nd"/>
    <property type="match status" value="1"/>
</dbReference>
<evidence type="ECO:0000256" key="1">
    <source>
        <dbReference type="ARBA" id="ARBA00007806"/>
    </source>
</evidence>
<feature type="compositionally biased region" description="Polar residues" evidence="6">
    <location>
        <begin position="601"/>
        <end position="613"/>
    </location>
</feature>
<feature type="domain" description="Glycosyl hydrolase family 31 C-terminal" evidence="8">
    <location>
        <begin position="440"/>
        <end position="527"/>
    </location>
</feature>
<sequence length="685" mass="77590">MTLHESSWFGSHPLYMGWTNDNKAYGVLLENTYPMQLVTNSRPSLTFRTIGGQLKFHFFLGPTPRDVYQQITAVVGQPTLPPYWALGFHMCRTETDDTKGTNARLGMFDNEIPYESDCYTAAYAGQNSRYGELVGQMLRDNKEGSNRLRSLLVQAPHREHVKETTTPSPSPSPLDIWLLQNSLTNASDHKLYIGKFYDWLSSEEDPYIPVIYPSYASPDKDELFKAMTDEFKTIGKFDEKTEDPIIDGIFVDYNTPLDLRLSDTSDVKETCKPLLDNNPWNTLFYQQLNEYTPCLDLIYPDTKVSHIGQFGGHIGTNMVSSWPMLVQTIYQTLEFNLYGIPLAGFPVCGFKDLSDTIDDELCIRWYQLAAMQPFMISHRDYGEDLTDPISLFGNDKKLEGKLETIKSAIVIRYRLLPYLYTLFYKASKRVSPDDKMKGMGEPVVRPLFYEFENDTKTWTLDKQFMWGSALMVSPVTEANAKNVKAYFPKSIWYDYSSGRRISSKGQMESLSAVESNINLHIRGGYVIPTQPETNNTDQSRRNPFTIIAALNQNFTAEGDLFIDDGITDNLTTLIVHISVVVTEKEKDSHTSGGKTAGGAINITTTPTGNKPPNVSTQVEIIKVFGVIDPLDPPVFHINGKEEPETDFTYDSNLGVLSLKNLTEFIDLSKNKQYSITWTTKTFAER</sequence>
<evidence type="ECO:0000256" key="5">
    <source>
        <dbReference type="RuleBase" id="RU361185"/>
    </source>
</evidence>
<dbReference type="SUPFAM" id="SSF51011">
    <property type="entry name" value="Glycosyl hydrolase domain"/>
    <property type="match status" value="1"/>
</dbReference>
<evidence type="ECO:0000259" key="8">
    <source>
        <dbReference type="Pfam" id="PF21365"/>
    </source>
</evidence>
<dbReference type="Gene3D" id="3.20.20.80">
    <property type="entry name" value="Glycosidases"/>
    <property type="match status" value="2"/>
</dbReference>
<dbReference type="SUPFAM" id="SSF74650">
    <property type="entry name" value="Galactose mutarotase-like"/>
    <property type="match status" value="1"/>
</dbReference>
<organism evidence="9">
    <name type="scientific">Oppiella nova</name>
    <dbReference type="NCBI Taxonomy" id="334625"/>
    <lineage>
        <taxon>Eukaryota</taxon>
        <taxon>Metazoa</taxon>
        <taxon>Ecdysozoa</taxon>
        <taxon>Arthropoda</taxon>
        <taxon>Chelicerata</taxon>
        <taxon>Arachnida</taxon>
        <taxon>Acari</taxon>
        <taxon>Acariformes</taxon>
        <taxon>Sarcoptiformes</taxon>
        <taxon>Oribatida</taxon>
        <taxon>Brachypylina</taxon>
        <taxon>Oppioidea</taxon>
        <taxon>Oppiidae</taxon>
        <taxon>Oppiella</taxon>
    </lineage>
</organism>
<keyword evidence="4 5" id="KW-0326">Glycosidase</keyword>
<dbReference type="FunFam" id="2.60.40.1180:FF:000001">
    <property type="entry name" value="Maltase-glucoamylase, intestinal"/>
    <property type="match status" value="1"/>
</dbReference>
<keyword evidence="10" id="KW-1185">Reference proteome</keyword>
<dbReference type="GO" id="GO:0030246">
    <property type="term" value="F:carbohydrate binding"/>
    <property type="evidence" value="ECO:0007669"/>
    <property type="project" value="InterPro"/>
</dbReference>
<dbReference type="OrthoDB" id="5839090at2759"/>
<dbReference type="InterPro" id="IPR048395">
    <property type="entry name" value="Glyco_hydro_31_C"/>
</dbReference>
<dbReference type="InterPro" id="IPR013780">
    <property type="entry name" value="Glyco_hydro_b"/>
</dbReference>
<dbReference type="GO" id="GO:0005975">
    <property type="term" value="P:carbohydrate metabolic process"/>
    <property type="evidence" value="ECO:0007669"/>
    <property type="project" value="InterPro"/>
</dbReference>
<evidence type="ECO:0000313" key="9">
    <source>
        <dbReference type="EMBL" id="CAD7657480.1"/>
    </source>
</evidence>
<dbReference type="SUPFAM" id="SSF51445">
    <property type="entry name" value="(Trans)glycosidases"/>
    <property type="match status" value="1"/>
</dbReference>
<protein>
    <submittedName>
        <fullName evidence="9">Uncharacterized protein</fullName>
    </submittedName>
</protein>
<evidence type="ECO:0000256" key="6">
    <source>
        <dbReference type="SAM" id="MobiDB-lite"/>
    </source>
</evidence>
<feature type="domain" description="Glycoside hydrolase family 31 TIM barrel" evidence="7">
    <location>
        <begin position="78"/>
        <end position="422"/>
    </location>
</feature>
<dbReference type="Pfam" id="PF21365">
    <property type="entry name" value="Glyco_hydro_31_3rd"/>
    <property type="match status" value="1"/>
</dbReference>
<proteinExistence type="inferred from homology"/>
<evidence type="ECO:0000259" key="7">
    <source>
        <dbReference type="Pfam" id="PF01055"/>
    </source>
</evidence>
<dbReference type="PANTHER" id="PTHR22762:SF131">
    <property type="entry name" value="GLYCOSIDE HYDROLASE FAMILY 31 N-TERMINAL DOMAIN-CONTAINING PROTEIN"/>
    <property type="match status" value="1"/>
</dbReference>
<dbReference type="InterPro" id="IPR000322">
    <property type="entry name" value="Glyco_hydro_31_TIM"/>
</dbReference>
<evidence type="ECO:0000313" key="10">
    <source>
        <dbReference type="Proteomes" id="UP000728032"/>
    </source>
</evidence>
<keyword evidence="3" id="KW-0325">Glycoprotein</keyword>
<accession>A0A7R9MC94</accession>
<dbReference type="InterPro" id="IPR011013">
    <property type="entry name" value="Gal_mutarotase_sf_dom"/>
</dbReference>
<dbReference type="EMBL" id="OC927886">
    <property type="protein sequence ID" value="CAD7657480.1"/>
    <property type="molecule type" value="Genomic_DNA"/>
</dbReference>
<reference evidence="9" key="1">
    <citation type="submission" date="2020-11" db="EMBL/GenBank/DDBJ databases">
        <authorList>
            <person name="Tran Van P."/>
        </authorList>
    </citation>
    <scope>NUCLEOTIDE SEQUENCE</scope>
</reference>
<dbReference type="PANTHER" id="PTHR22762">
    <property type="entry name" value="ALPHA-GLUCOSIDASE"/>
    <property type="match status" value="1"/>
</dbReference>
<evidence type="ECO:0000256" key="3">
    <source>
        <dbReference type="ARBA" id="ARBA00023180"/>
    </source>
</evidence>
<dbReference type="Proteomes" id="UP000728032">
    <property type="component" value="Unassembled WGS sequence"/>
</dbReference>
<dbReference type="Gene3D" id="2.60.40.1180">
    <property type="entry name" value="Golgi alpha-mannosidase II"/>
    <property type="match status" value="2"/>
</dbReference>
<dbReference type="EMBL" id="CAJPVJ010013061">
    <property type="protein sequence ID" value="CAG2174666.1"/>
    <property type="molecule type" value="Genomic_DNA"/>
</dbReference>
<evidence type="ECO:0000256" key="2">
    <source>
        <dbReference type="ARBA" id="ARBA00022801"/>
    </source>
</evidence>
<dbReference type="CDD" id="cd14752">
    <property type="entry name" value="GH31_N"/>
    <property type="match status" value="1"/>
</dbReference>
<name>A0A7R9MC94_9ACAR</name>